<organism evidence="2 3">
    <name type="scientific">Ancylostoma duodenale</name>
    <dbReference type="NCBI Taxonomy" id="51022"/>
    <lineage>
        <taxon>Eukaryota</taxon>
        <taxon>Metazoa</taxon>
        <taxon>Ecdysozoa</taxon>
        <taxon>Nematoda</taxon>
        <taxon>Chromadorea</taxon>
        <taxon>Rhabditida</taxon>
        <taxon>Rhabditina</taxon>
        <taxon>Rhabditomorpha</taxon>
        <taxon>Strongyloidea</taxon>
        <taxon>Ancylostomatidae</taxon>
        <taxon>Ancylostomatinae</taxon>
        <taxon>Ancylostoma</taxon>
    </lineage>
</organism>
<evidence type="ECO:0000313" key="2">
    <source>
        <dbReference type="EMBL" id="KIH63334.1"/>
    </source>
</evidence>
<dbReference type="AlphaFoldDB" id="A0A0C2GWB7"/>
<reference evidence="2 3" key="1">
    <citation type="submission" date="2013-12" db="EMBL/GenBank/DDBJ databases">
        <title>Draft genome of the parsitic nematode Ancylostoma duodenale.</title>
        <authorList>
            <person name="Mitreva M."/>
        </authorList>
    </citation>
    <scope>NUCLEOTIDE SEQUENCE [LARGE SCALE GENOMIC DNA]</scope>
    <source>
        <strain evidence="2 3">Zhejiang</strain>
    </source>
</reference>
<accession>A0A0C2GWB7</accession>
<keyword evidence="3" id="KW-1185">Reference proteome</keyword>
<feature type="region of interest" description="Disordered" evidence="1">
    <location>
        <begin position="58"/>
        <end position="149"/>
    </location>
</feature>
<dbReference type="OrthoDB" id="5970at2759"/>
<evidence type="ECO:0000313" key="3">
    <source>
        <dbReference type="Proteomes" id="UP000054047"/>
    </source>
</evidence>
<name>A0A0C2GWB7_9BILA</name>
<evidence type="ECO:0000256" key="1">
    <source>
        <dbReference type="SAM" id="MobiDB-lite"/>
    </source>
</evidence>
<gene>
    <name evidence="2" type="ORF">ANCDUO_06361</name>
</gene>
<dbReference type="Proteomes" id="UP000054047">
    <property type="component" value="Unassembled WGS sequence"/>
</dbReference>
<feature type="compositionally biased region" description="Basic residues" evidence="1">
    <location>
        <begin position="100"/>
        <end position="135"/>
    </location>
</feature>
<sequence length="149" mass="16538">MNPGDDADDLNNIEYGSLVVVQHRVELCSLLSIAHGLPSRSLLLEFRLRVEMSAAIDGEPIVAAPQNVELPTVEENGANKAEITEEKQDINDDSDEKEKKKEKKSRRDSRSRSRSRSRSSSRSRSRSGSRSRSRSRGVAVFGIFLGSPK</sequence>
<protein>
    <submittedName>
        <fullName evidence="2">Uncharacterized protein</fullName>
    </submittedName>
</protein>
<proteinExistence type="predicted"/>
<dbReference type="EMBL" id="KN728731">
    <property type="protein sequence ID" value="KIH63334.1"/>
    <property type="molecule type" value="Genomic_DNA"/>
</dbReference>